<dbReference type="Pfam" id="PF00501">
    <property type="entry name" value="AMP-binding"/>
    <property type="match status" value="1"/>
</dbReference>
<name>A0A850RAC2_9GAMM</name>
<feature type="domain" description="AMP-dependent synthetase/ligase" evidence="2">
    <location>
        <begin position="104"/>
        <end position="262"/>
    </location>
</feature>
<dbReference type="GO" id="GO:0016878">
    <property type="term" value="F:acid-thiol ligase activity"/>
    <property type="evidence" value="ECO:0007669"/>
    <property type="project" value="TreeGrafter"/>
</dbReference>
<dbReference type="InterPro" id="IPR000873">
    <property type="entry name" value="AMP-dep_synth/lig_dom"/>
</dbReference>
<keyword evidence="1" id="KW-0436">Ligase</keyword>
<dbReference type="EMBL" id="JABZEO010000008">
    <property type="protein sequence ID" value="NVZ10258.1"/>
    <property type="molecule type" value="Genomic_DNA"/>
</dbReference>
<reference evidence="4 5" key="1">
    <citation type="submission" date="2020-06" db="EMBL/GenBank/DDBJ databases">
        <title>Whole-genome sequence of Allochromatium humboldtianum DSM 21881, type strain.</title>
        <authorList>
            <person name="Kyndt J.A."/>
            <person name="Meyer T.E."/>
        </authorList>
    </citation>
    <scope>NUCLEOTIDE SEQUENCE [LARGE SCALE GENOMIC DNA]</scope>
    <source>
        <strain evidence="4 5">DSM 21881</strain>
    </source>
</reference>
<dbReference type="SUPFAM" id="SSF56801">
    <property type="entry name" value="Acetyl-CoA synthetase-like"/>
    <property type="match status" value="1"/>
</dbReference>
<evidence type="ECO:0000259" key="3">
    <source>
        <dbReference type="Pfam" id="PF13193"/>
    </source>
</evidence>
<dbReference type="PANTHER" id="PTHR43352:SF1">
    <property type="entry name" value="ANTHRANILATE--COA LIGASE"/>
    <property type="match status" value="1"/>
</dbReference>
<feature type="domain" description="AMP-binding enzyme C-terminal" evidence="3">
    <location>
        <begin position="320"/>
        <end position="393"/>
    </location>
</feature>
<dbReference type="Gene3D" id="3.30.300.30">
    <property type="match status" value="1"/>
</dbReference>
<organism evidence="4 5">
    <name type="scientific">Allochromatium humboldtianum</name>
    <dbReference type="NCBI Taxonomy" id="504901"/>
    <lineage>
        <taxon>Bacteria</taxon>
        <taxon>Pseudomonadati</taxon>
        <taxon>Pseudomonadota</taxon>
        <taxon>Gammaproteobacteria</taxon>
        <taxon>Chromatiales</taxon>
        <taxon>Chromatiaceae</taxon>
        <taxon>Allochromatium</taxon>
    </lineage>
</organism>
<dbReference type="GO" id="GO:0044550">
    <property type="term" value="P:secondary metabolite biosynthetic process"/>
    <property type="evidence" value="ECO:0007669"/>
    <property type="project" value="TreeGrafter"/>
</dbReference>
<protein>
    <submittedName>
        <fullName evidence="4">AMP-binding protein</fullName>
    </submittedName>
</protein>
<dbReference type="InterPro" id="IPR042099">
    <property type="entry name" value="ANL_N_sf"/>
</dbReference>
<evidence type="ECO:0000313" key="4">
    <source>
        <dbReference type="EMBL" id="NVZ10258.1"/>
    </source>
</evidence>
<dbReference type="Pfam" id="PF13193">
    <property type="entry name" value="AMP-binding_C"/>
    <property type="match status" value="1"/>
</dbReference>
<comment type="caution">
    <text evidence="4">The sequence shown here is derived from an EMBL/GenBank/DDBJ whole genome shotgun (WGS) entry which is preliminary data.</text>
</comment>
<dbReference type="Gene3D" id="3.40.50.12780">
    <property type="entry name" value="N-terminal domain of ligase-like"/>
    <property type="match status" value="1"/>
</dbReference>
<evidence type="ECO:0000259" key="2">
    <source>
        <dbReference type="Pfam" id="PF00501"/>
    </source>
</evidence>
<keyword evidence="5" id="KW-1185">Reference proteome</keyword>
<dbReference type="InterPro" id="IPR025110">
    <property type="entry name" value="AMP-bd_C"/>
</dbReference>
<dbReference type="PANTHER" id="PTHR43352">
    <property type="entry name" value="ACETYL-COA SYNTHETASE"/>
    <property type="match status" value="1"/>
</dbReference>
<gene>
    <name evidence="4" type="ORF">HW932_13400</name>
</gene>
<evidence type="ECO:0000256" key="1">
    <source>
        <dbReference type="ARBA" id="ARBA00022598"/>
    </source>
</evidence>
<sequence length="398" mass="43829">MALKPWWNPNSVRALLLDLIQAELARLRPGLQDTARLRAPDPDLGALELDSLEFLDLATMVAVQFHLHETGHEAALTTRRRLSDWVGIVLESRAVEDGSIGFMTSGSTGQPKLCLHSMELLEQEATYFATLLGDRRRILRAVPSHHIYGFLFAFMLPACLGVPVLDTRQTLPAAVLRRACPGDLILGHPAFFDLATRGPLEMAPDVAALSSTSPCPPELWNRLRACGCSRLIEIYGSSETAGIGWREAPGAPFRLLPHWSRDPDSPECIRRLDAAGEPLTLELPDRVQWLDPEHILVLGRRDGAIQVGGINVFPDHVRACLERHPEVAEALVRPDGCEPNLRLKAFVVPSTGCTDHDGLPQRLDAWLAEHLSPPERPRSITLGPSLPRSALGKLADWD</sequence>
<dbReference type="InterPro" id="IPR045851">
    <property type="entry name" value="AMP-bd_C_sf"/>
</dbReference>
<proteinExistence type="predicted"/>
<dbReference type="AlphaFoldDB" id="A0A850RAC2"/>
<accession>A0A850RAC2</accession>
<dbReference type="RefSeq" id="WP_176976998.1">
    <property type="nucleotide sequence ID" value="NZ_JABZEO010000008.1"/>
</dbReference>
<evidence type="ECO:0000313" key="5">
    <source>
        <dbReference type="Proteomes" id="UP000592294"/>
    </source>
</evidence>
<dbReference type="Proteomes" id="UP000592294">
    <property type="component" value="Unassembled WGS sequence"/>
</dbReference>